<dbReference type="EMBL" id="BPLR01010287">
    <property type="protein sequence ID" value="GIY38321.1"/>
    <property type="molecule type" value="Genomic_DNA"/>
</dbReference>
<evidence type="ECO:0000313" key="3">
    <source>
        <dbReference type="Proteomes" id="UP001054945"/>
    </source>
</evidence>
<name>A0AAV4SZ69_CAEEX</name>
<gene>
    <name evidence="2" type="ORF">CEXT_429471</name>
</gene>
<organism evidence="2 3">
    <name type="scientific">Caerostris extrusa</name>
    <name type="common">Bark spider</name>
    <name type="synonym">Caerostris bankana</name>
    <dbReference type="NCBI Taxonomy" id="172846"/>
    <lineage>
        <taxon>Eukaryota</taxon>
        <taxon>Metazoa</taxon>
        <taxon>Ecdysozoa</taxon>
        <taxon>Arthropoda</taxon>
        <taxon>Chelicerata</taxon>
        <taxon>Arachnida</taxon>
        <taxon>Araneae</taxon>
        <taxon>Araneomorphae</taxon>
        <taxon>Entelegynae</taxon>
        <taxon>Araneoidea</taxon>
        <taxon>Araneidae</taxon>
        <taxon>Caerostris</taxon>
    </lineage>
</organism>
<feature type="compositionally biased region" description="Polar residues" evidence="1">
    <location>
        <begin position="54"/>
        <end position="65"/>
    </location>
</feature>
<sequence>MKSRYLDSWMHFINAECLRADFLVTLSADLHGQCGSVPTLQRLRLTKRTVASPFDNSPRSSQKGNSKGEMRLDWRCGKPVPPFFFLNTSLLFYSQRGHTDGAIKRYVGHVGFHDRWLCCGRRNREEGAMTFDCCDFSSTMVVKFCPLGNAIA</sequence>
<evidence type="ECO:0000313" key="2">
    <source>
        <dbReference type="EMBL" id="GIY38321.1"/>
    </source>
</evidence>
<dbReference type="Proteomes" id="UP001054945">
    <property type="component" value="Unassembled WGS sequence"/>
</dbReference>
<keyword evidence="3" id="KW-1185">Reference proteome</keyword>
<accession>A0AAV4SZ69</accession>
<comment type="caution">
    <text evidence="2">The sequence shown here is derived from an EMBL/GenBank/DDBJ whole genome shotgun (WGS) entry which is preliminary data.</text>
</comment>
<reference evidence="2 3" key="1">
    <citation type="submission" date="2021-06" db="EMBL/GenBank/DDBJ databases">
        <title>Caerostris extrusa draft genome.</title>
        <authorList>
            <person name="Kono N."/>
            <person name="Arakawa K."/>
        </authorList>
    </citation>
    <scope>NUCLEOTIDE SEQUENCE [LARGE SCALE GENOMIC DNA]</scope>
</reference>
<evidence type="ECO:0000256" key="1">
    <source>
        <dbReference type="SAM" id="MobiDB-lite"/>
    </source>
</evidence>
<dbReference type="AlphaFoldDB" id="A0AAV4SZ69"/>
<proteinExistence type="predicted"/>
<feature type="region of interest" description="Disordered" evidence="1">
    <location>
        <begin position="52"/>
        <end position="71"/>
    </location>
</feature>
<protein>
    <submittedName>
        <fullName evidence="2">Uncharacterized protein</fullName>
    </submittedName>
</protein>